<keyword evidence="3 8" id="KW-0547">Nucleotide-binding</keyword>
<dbReference type="InterPro" id="IPR003136">
    <property type="entry name" value="Cytidylate_kin"/>
</dbReference>
<evidence type="ECO:0000256" key="7">
    <source>
        <dbReference type="ARBA" id="ARBA00048478"/>
    </source>
</evidence>
<dbReference type="RefSeq" id="WP_225979928.1">
    <property type="nucleotide sequence ID" value="NZ_CP042431.1"/>
</dbReference>
<dbReference type="GO" id="GO:0015949">
    <property type="term" value="P:nucleobase-containing small molecule interconversion"/>
    <property type="evidence" value="ECO:0007669"/>
    <property type="project" value="TreeGrafter"/>
</dbReference>
<keyword evidence="4 8" id="KW-0418">Kinase</keyword>
<evidence type="ECO:0000313" key="10">
    <source>
        <dbReference type="EMBL" id="RZS69355.1"/>
    </source>
</evidence>
<evidence type="ECO:0000256" key="1">
    <source>
        <dbReference type="ARBA" id="ARBA00009427"/>
    </source>
</evidence>
<evidence type="ECO:0000256" key="2">
    <source>
        <dbReference type="ARBA" id="ARBA00022679"/>
    </source>
</evidence>
<comment type="caution">
    <text evidence="10">The sequence shown here is derived from an EMBL/GenBank/DDBJ whole genome shotgun (WGS) entry which is preliminary data.</text>
</comment>
<keyword evidence="5 8" id="KW-0067">ATP-binding</keyword>
<accession>A0A4Q7MLT9</accession>
<comment type="catalytic activity">
    <reaction evidence="7 8">
        <text>CMP + ATP = CDP + ADP</text>
        <dbReference type="Rhea" id="RHEA:11600"/>
        <dbReference type="ChEBI" id="CHEBI:30616"/>
        <dbReference type="ChEBI" id="CHEBI:58069"/>
        <dbReference type="ChEBI" id="CHEBI:60377"/>
        <dbReference type="ChEBI" id="CHEBI:456216"/>
        <dbReference type="EC" id="2.7.4.25"/>
    </reaction>
</comment>
<keyword evidence="11" id="KW-1185">Reference proteome</keyword>
<dbReference type="GO" id="GO:0036430">
    <property type="term" value="F:CMP kinase activity"/>
    <property type="evidence" value="ECO:0007669"/>
    <property type="project" value="RHEA"/>
</dbReference>
<dbReference type="GO" id="GO:0005829">
    <property type="term" value="C:cytosol"/>
    <property type="evidence" value="ECO:0007669"/>
    <property type="project" value="TreeGrafter"/>
</dbReference>
<organism evidence="10 11">
    <name type="scientific">Pseudobacter ginsenosidimutans</name>
    <dbReference type="NCBI Taxonomy" id="661488"/>
    <lineage>
        <taxon>Bacteria</taxon>
        <taxon>Pseudomonadati</taxon>
        <taxon>Bacteroidota</taxon>
        <taxon>Chitinophagia</taxon>
        <taxon>Chitinophagales</taxon>
        <taxon>Chitinophagaceae</taxon>
        <taxon>Pseudobacter</taxon>
    </lineage>
</organism>
<protein>
    <recommendedName>
        <fullName evidence="8">Cytidylate kinase</fullName>
        <shortName evidence="8">CK</shortName>
        <ecNumber evidence="8">2.7.4.25</ecNumber>
    </recommendedName>
    <alternativeName>
        <fullName evidence="8">Cytidine monophosphate kinase</fullName>
        <shortName evidence="8">CMP kinase</shortName>
    </alternativeName>
</protein>
<comment type="catalytic activity">
    <reaction evidence="6 8">
        <text>dCMP + ATP = dCDP + ADP</text>
        <dbReference type="Rhea" id="RHEA:25094"/>
        <dbReference type="ChEBI" id="CHEBI:30616"/>
        <dbReference type="ChEBI" id="CHEBI:57566"/>
        <dbReference type="ChEBI" id="CHEBI:58593"/>
        <dbReference type="ChEBI" id="CHEBI:456216"/>
        <dbReference type="EC" id="2.7.4.25"/>
    </reaction>
</comment>
<dbReference type="InterPro" id="IPR011994">
    <property type="entry name" value="Cytidylate_kinase_dom"/>
</dbReference>
<evidence type="ECO:0000256" key="3">
    <source>
        <dbReference type="ARBA" id="ARBA00022741"/>
    </source>
</evidence>
<evidence type="ECO:0000256" key="8">
    <source>
        <dbReference type="HAMAP-Rule" id="MF_00238"/>
    </source>
</evidence>
<evidence type="ECO:0000256" key="6">
    <source>
        <dbReference type="ARBA" id="ARBA00047615"/>
    </source>
</evidence>
<comment type="similarity">
    <text evidence="1 8">Belongs to the cytidylate kinase family. Type 1 subfamily.</text>
</comment>
<sequence>MFCFLDEAPVIFRDATPLIMGMDTTKNPMLTENQVTYSSESTLSSPTTLLRRRASLLDRFLVFCLPGNLQDLPAIFDAHFVLVLYKKNMNGKESEIEKLKWVQKFYTRIFELENEQKRHSLPVASSPDALLISGAIALPSSLKIDPLKLLSFGLTNSLRIPAFSAFLQCNMDKKIIITIDGWSSCGKSTLAKQLARELGYVYIDSGAMYRSITLYFLRNHVDWTNPEAVHEALGHIKLQFHANHKNGQSEIFLNDENVEYVIRDLVVAEKVSEVAAIREVREYAVKQQQEMGRKKGIVMDGRDIGTVVFPDAELKIFMTADNAIRVQRRFKELYEKNPNVTIEEVRANLEMRDYIDSHREVSPLRQAEDALVLDNSHLTIRQQLDIALGWVKERL</sequence>
<keyword evidence="2 8" id="KW-0808">Transferase</keyword>
<gene>
    <name evidence="8" type="primary">cmk</name>
    <name evidence="10" type="ORF">EV199_5192</name>
</gene>
<proteinExistence type="inferred from homology"/>
<dbReference type="PANTHER" id="PTHR21299">
    <property type="entry name" value="CYTIDYLATE KINASE/PANTOATE-BETA-ALANINE LIGASE"/>
    <property type="match status" value="1"/>
</dbReference>
<name>A0A4Q7MLT9_9BACT</name>
<comment type="subcellular location">
    <subcellularLocation>
        <location evidence="8">Cytoplasm</location>
    </subcellularLocation>
</comment>
<dbReference type="Gene3D" id="3.40.50.300">
    <property type="entry name" value="P-loop containing nucleotide triphosphate hydrolases"/>
    <property type="match status" value="1"/>
</dbReference>
<dbReference type="GO" id="GO:0005524">
    <property type="term" value="F:ATP binding"/>
    <property type="evidence" value="ECO:0007669"/>
    <property type="project" value="UniProtKB-UniRule"/>
</dbReference>
<dbReference type="Pfam" id="PF02224">
    <property type="entry name" value="Cytidylate_kin"/>
    <property type="match status" value="1"/>
</dbReference>
<dbReference type="PANTHER" id="PTHR21299:SF2">
    <property type="entry name" value="CYTIDYLATE KINASE"/>
    <property type="match status" value="1"/>
</dbReference>
<evidence type="ECO:0000313" key="11">
    <source>
        <dbReference type="Proteomes" id="UP000293874"/>
    </source>
</evidence>
<dbReference type="GO" id="GO:0006220">
    <property type="term" value="P:pyrimidine nucleotide metabolic process"/>
    <property type="evidence" value="ECO:0007669"/>
    <property type="project" value="UniProtKB-UniRule"/>
</dbReference>
<dbReference type="SUPFAM" id="SSF52540">
    <property type="entry name" value="P-loop containing nucleoside triphosphate hydrolases"/>
    <property type="match status" value="1"/>
</dbReference>
<feature type="binding site" evidence="8">
    <location>
        <begin position="181"/>
        <end position="189"/>
    </location>
    <ligand>
        <name>ATP</name>
        <dbReference type="ChEBI" id="CHEBI:30616"/>
    </ligand>
</feature>
<dbReference type="HAMAP" id="MF_00238">
    <property type="entry name" value="Cytidyl_kinase_type1"/>
    <property type="match status" value="1"/>
</dbReference>
<dbReference type="Proteomes" id="UP000293874">
    <property type="component" value="Unassembled WGS sequence"/>
</dbReference>
<dbReference type="CDD" id="cd02020">
    <property type="entry name" value="CMPK"/>
    <property type="match status" value="1"/>
</dbReference>
<dbReference type="NCBIfam" id="TIGR00017">
    <property type="entry name" value="cmk"/>
    <property type="match status" value="1"/>
</dbReference>
<evidence type="ECO:0000259" key="9">
    <source>
        <dbReference type="Pfam" id="PF02224"/>
    </source>
</evidence>
<dbReference type="EC" id="2.7.4.25" evidence="8"/>
<feature type="domain" description="Cytidylate kinase" evidence="9">
    <location>
        <begin position="177"/>
        <end position="388"/>
    </location>
</feature>
<dbReference type="InterPro" id="IPR027417">
    <property type="entry name" value="P-loop_NTPase"/>
</dbReference>
<reference evidence="10 11" key="1">
    <citation type="submission" date="2019-02" db="EMBL/GenBank/DDBJ databases">
        <title>Genomic Encyclopedia of Type Strains, Phase IV (KMG-IV): sequencing the most valuable type-strain genomes for metagenomic binning, comparative biology and taxonomic classification.</title>
        <authorList>
            <person name="Goeker M."/>
        </authorList>
    </citation>
    <scope>NUCLEOTIDE SEQUENCE [LARGE SCALE GENOMIC DNA]</scope>
    <source>
        <strain evidence="10 11">DSM 18116</strain>
    </source>
</reference>
<evidence type="ECO:0000256" key="5">
    <source>
        <dbReference type="ARBA" id="ARBA00022840"/>
    </source>
</evidence>
<evidence type="ECO:0000256" key="4">
    <source>
        <dbReference type="ARBA" id="ARBA00022777"/>
    </source>
</evidence>
<dbReference type="EMBL" id="SGXA01000003">
    <property type="protein sequence ID" value="RZS69355.1"/>
    <property type="molecule type" value="Genomic_DNA"/>
</dbReference>
<dbReference type="AlphaFoldDB" id="A0A4Q7MLT9"/>
<keyword evidence="8" id="KW-0963">Cytoplasm</keyword>
<dbReference type="GO" id="GO:0036431">
    <property type="term" value="F:dCMP kinase activity"/>
    <property type="evidence" value="ECO:0007669"/>
    <property type="project" value="InterPro"/>
</dbReference>